<dbReference type="Proteomes" id="UP001183420">
    <property type="component" value="Unassembled WGS sequence"/>
</dbReference>
<dbReference type="RefSeq" id="WP_311594662.1">
    <property type="nucleotide sequence ID" value="NZ_JAVREM010000001.1"/>
</dbReference>
<accession>A0ABU2LH70</accession>
<dbReference type="EMBL" id="JAVREM010000001">
    <property type="protein sequence ID" value="MDT0316934.1"/>
    <property type="molecule type" value="Genomic_DNA"/>
</dbReference>
<gene>
    <name evidence="1" type="ORF">RNC47_01125</name>
</gene>
<evidence type="ECO:0000313" key="1">
    <source>
        <dbReference type="EMBL" id="MDT0316934.1"/>
    </source>
</evidence>
<protein>
    <submittedName>
        <fullName evidence="1">Uncharacterized protein</fullName>
    </submittedName>
</protein>
<evidence type="ECO:0000313" key="2">
    <source>
        <dbReference type="Proteomes" id="UP001183420"/>
    </source>
</evidence>
<reference evidence="2" key="1">
    <citation type="submission" date="2023-07" db="EMBL/GenBank/DDBJ databases">
        <title>30 novel species of actinomycetes from the DSMZ collection.</title>
        <authorList>
            <person name="Nouioui I."/>
        </authorList>
    </citation>
    <scope>NUCLEOTIDE SEQUENCE [LARGE SCALE GENOMIC DNA]</scope>
    <source>
        <strain evidence="2">DSM 44918</strain>
    </source>
</reference>
<keyword evidence="2" id="KW-1185">Reference proteome</keyword>
<sequence length="41" mass="4165">MDLQLLVSGLGGLAAIRGRSGTTSAVWLGSLPPRLVGSLFP</sequence>
<proteinExistence type="predicted"/>
<name>A0ABU2LH70_9ACTN</name>
<comment type="caution">
    <text evidence="1">The sequence shown here is derived from an EMBL/GenBank/DDBJ whole genome shotgun (WGS) entry which is preliminary data.</text>
</comment>
<organism evidence="1 2">
    <name type="scientific">Streptomyces millisiae</name>
    <dbReference type="NCBI Taxonomy" id="3075542"/>
    <lineage>
        <taxon>Bacteria</taxon>
        <taxon>Bacillati</taxon>
        <taxon>Actinomycetota</taxon>
        <taxon>Actinomycetes</taxon>
        <taxon>Kitasatosporales</taxon>
        <taxon>Streptomycetaceae</taxon>
        <taxon>Streptomyces</taxon>
    </lineage>
</organism>